<evidence type="ECO:0000256" key="1">
    <source>
        <dbReference type="SAM" id="MobiDB-lite"/>
    </source>
</evidence>
<dbReference type="AlphaFoldDB" id="A0A074WGX1"/>
<feature type="compositionally biased region" description="Polar residues" evidence="1">
    <location>
        <begin position="17"/>
        <end position="41"/>
    </location>
</feature>
<accession>A0A074WGX1</accession>
<evidence type="ECO:0000313" key="2">
    <source>
        <dbReference type="EMBL" id="KEQ72273.1"/>
    </source>
</evidence>
<keyword evidence="3" id="KW-1185">Reference proteome</keyword>
<gene>
    <name evidence="2" type="ORF">M436DRAFT_83161</name>
</gene>
<feature type="region of interest" description="Disordered" evidence="1">
    <location>
        <begin position="12"/>
        <end position="73"/>
    </location>
</feature>
<feature type="region of interest" description="Disordered" evidence="1">
    <location>
        <begin position="188"/>
        <end position="208"/>
    </location>
</feature>
<dbReference type="HOGENOM" id="CLU_1320629_0_0_1"/>
<feature type="compositionally biased region" description="Pro residues" evidence="1">
    <location>
        <begin position="49"/>
        <end position="66"/>
    </location>
</feature>
<evidence type="ECO:0000313" key="3">
    <source>
        <dbReference type="Proteomes" id="UP000027730"/>
    </source>
</evidence>
<dbReference type="Proteomes" id="UP000027730">
    <property type="component" value="Unassembled WGS sequence"/>
</dbReference>
<proteinExistence type="predicted"/>
<name>A0A074WGX1_9PEZI</name>
<protein>
    <submittedName>
        <fullName evidence="2">Uncharacterized protein</fullName>
    </submittedName>
</protein>
<reference evidence="2 3" key="1">
    <citation type="journal article" date="2014" name="BMC Genomics">
        <title>Genome sequencing of four Aureobasidium pullulans varieties: biotechnological potential, stress tolerance, and description of new species.</title>
        <authorList>
            <person name="Gostin Ar C."/>
            <person name="Ohm R.A."/>
            <person name="Kogej T."/>
            <person name="Sonjak S."/>
            <person name="Turk M."/>
            <person name="Zajc J."/>
            <person name="Zalar P."/>
            <person name="Grube M."/>
            <person name="Sun H."/>
            <person name="Han J."/>
            <person name="Sharma A."/>
            <person name="Chiniquy J."/>
            <person name="Ngan C.Y."/>
            <person name="Lipzen A."/>
            <person name="Barry K."/>
            <person name="Grigoriev I.V."/>
            <person name="Gunde-Cimerman N."/>
        </authorList>
    </citation>
    <scope>NUCLEOTIDE SEQUENCE [LARGE SCALE GENOMIC DNA]</scope>
    <source>
        <strain evidence="2 3">CBS 147.97</strain>
    </source>
</reference>
<sequence>MATVKPYTPAVPLQHLHAQSPSTSQLAPTTQSLPAPLHSTSAQTEPIQPAAPPPITTPPTYHPPTMQPTTLPSPSQRCIEWLNSPTPWLCTILSFVFGTLTYKLAAKALVIQVWSAWNDYYSTCQSAADHGQSSAVCDDMLAKVPAPPSVAPAGAPDISFDPGMDGYTLVIVFGLTCAQLLYDRIRRKGSDRERGSAHPDSPRKDRST</sequence>
<dbReference type="GeneID" id="25417121"/>
<dbReference type="RefSeq" id="XP_013426468.1">
    <property type="nucleotide sequence ID" value="XM_013571014.1"/>
</dbReference>
<organism evidence="2 3">
    <name type="scientific">Aureobasidium namibiae CBS 147.97</name>
    <dbReference type="NCBI Taxonomy" id="1043004"/>
    <lineage>
        <taxon>Eukaryota</taxon>
        <taxon>Fungi</taxon>
        <taxon>Dikarya</taxon>
        <taxon>Ascomycota</taxon>
        <taxon>Pezizomycotina</taxon>
        <taxon>Dothideomycetes</taxon>
        <taxon>Dothideomycetidae</taxon>
        <taxon>Dothideales</taxon>
        <taxon>Saccotheciaceae</taxon>
        <taxon>Aureobasidium</taxon>
    </lineage>
</organism>
<dbReference type="EMBL" id="KL584712">
    <property type="protein sequence ID" value="KEQ72273.1"/>
    <property type="molecule type" value="Genomic_DNA"/>
</dbReference>